<dbReference type="PRINTS" id="PR01607">
    <property type="entry name" value="APYRASEFAMLY"/>
</dbReference>
<dbReference type="RefSeq" id="WP_273307069.1">
    <property type="nucleotide sequence ID" value="NZ_DYUD01000030.1"/>
</dbReference>
<reference evidence="3" key="2">
    <citation type="submission" date="2021-09" db="EMBL/GenBank/DDBJ databases">
        <authorList>
            <person name="Gilroy R."/>
        </authorList>
    </citation>
    <scope>NUCLEOTIDE SEQUENCE</scope>
    <source>
        <strain evidence="3">CHK121-7720</strain>
    </source>
</reference>
<dbReference type="InterPro" id="IPR036907">
    <property type="entry name" value="5'-Nucleotdase_C_sf"/>
</dbReference>
<dbReference type="InterPro" id="IPR006179">
    <property type="entry name" value="5_nucleotidase/apyrase"/>
</dbReference>
<reference evidence="3" key="1">
    <citation type="journal article" date="2021" name="PeerJ">
        <title>Extensive microbial diversity within the chicken gut microbiome revealed by metagenomics and culture.</title>
        <authorList>
            <person name="Gilroy R."/>
            <person name="Ravi A."/>
            <person name="Getino M."/>
            <person name="Pursley I."/>
            <person name="Horton D.L."/>
            <person name="Alikhan N.F."/>
            <person name="Baker D."/>
            <person name="Gharbi K."/>
            <person name="Hall N."/>
            <person name="Watson M."/>
            <person name="Adriaenssens E.M."/>
            <person name="Foster-Nyarko E."/>
            <person name="Jarju S."/>
            <person name="Secka A."/>
            <person name="Antonio M."/>
            <person name="Oren A."/>
            <person name="Chaudhuri R.R."/>
            <person name="La Ragione R."/>
            <person name="Hildebrand F."/>
            <person name="Pallen M.J."/>
        </authorList>
    </citation>
    <scope>NUCLEOTIDE SEQUENCE</scope>
    <source>
        <strain evidence="3">CHK121-7720</strain>
    </source>
</reference>
<dbReference type="PANTHER" id="PTHR11575:SF24">
    <property type="entry name" value="5'-NUCLEOTIDASE"/>
    <property type="match status" value="1"/>
</dbReference>
<dbReference type="EMBL" id="DYUD01000030">
    <property type="protein sequence ID" value="HJG90008.1"/>
    <property type="molecule type" value="Genomic_DNA"/>
</dbReference>
<organism evidence="3 4">
    <name type="scientific">Barnesiella viscericola</name>
    <dbReference type="NCBI Taxonomy" id="397865"/>
    <lineage>
        <taxon>Bacteria</taxon>
        <taxon>Pseudomonadati</taxon>
        <taxon>Bacteroidota</taxon>
        <taxon>Bacteroidia</taxon>
        <taxon>Bacteroidales</taxon>
        <taxon>Barnesiellaceae</taxon>
        <taxon>Barnesiella</taxon>
    </lineage>
</organism>
<accession>A0A921SVU2</accession>
<evidence type="ECO:0000259" key="2">
    <source>
        <dbReference type="Pfam" id="PF02872"/>
    </source>
</evidence>
<dbReference type="Gene3D" id="3.90.780.10">
    <property type="entry name" value="5'-Nucleotidase, C-terminal domain"/>
    <property type="match status" value="1"/>
</dbReference>
<dbReference type="Pfam" id="PF02872">
    <property type="entry name" value="5_nucleotid_C"/>
    <property type="match status" value="1"/>
</dbReference>
<dbReference type="AlphaFoldDB" id="A0A921SVU2"/>
<evidence type="ECO:0000313" key="3">
    <source>
        <dbReference type="EMBL" id="HJG90008.1"/>
    </source>
</evidence>
<dbReference type="PANTHER" id="PTHR11575">
    <property type="entry name" value="5'-NUCLEOTIDASE-RELATED"/>
    <property type="match status" value="1"/>
</dbReference>
<dbReference type="GO" id="GO:0009166">
    <property type="term" value="P:nucleotide catabolic process"/>
    <property type="evidence" value="ECO:0007669"/>
    <property type="project" value="InterPro"/>
</dbReference>
<dbReference type="InterPro" id="IPR008334">
    <property type="entry name" value="5'-Nucleotdase_C"/>
</dbReference>
<evidence type="ECO:0000313" key="4">
    <source>
        <dbReference type="Proteomes" id="UP000757103"/>
    </source>
</evidence>
<dbReference type="GO" id="GO:0030288">
    <property type="term" value="C:outer membrane-bounded periplasmic space"/>
    <property type="evidence" value="ECO:0007669"/>
    <property type="project" value="TreeGrafter"/>
</dbReference>
<feature type="chain" id="PRO_5037908291" evidence="1">
    <location>
        <begin position="26"/>
        <end position="256"/>
    </location>
</feature>
<keyword evidence="1" id="KW-0732">Signal</keyword>
<gene>
    <name evidence="3" type="ORF">K8U91_11135</name>
</gene>
<dbReference type="Proteomes" id="UP000757103">
    <property type="component" value="Unassembled WGS sequence"/>
</dbReference>
<name>A0A921SVU2_9BACT</name>
<feature type="signal peptide" evidence="1">
    <location>
        <begin position="1"/>
        <end position="25"/>
    </location>
</feature>
<protein>
    <submittedName>
        <fullName evidence="3">5'-nucleotidase C-terminal domain-containing protein</fullName>
    </submittedName>
</protein>
<evidence type="ECO:0000256" key="1">
    <source>
        <dbReference type="SAM" id="SignalP"/>
    </source>
</evidence>
<sequence length="256" mass="27735">MKTTQKHLYTIFAAALLTLSACTTARTEFDITSRLIPVDAHWDQTPEPEMEALVAQYKTSVDSIMHIVIGTADQYMEAARPGSLLTNLTADIIKSEAASTFGEPADLAITNIGGIRNPLMQGEITLGTVYSIFPFDNTLCLIKLKGSDLHALFDIIASRGGEAVSHEVRMTLTDGKAADLTIDGVPIDDNRIYSVATIDYVANGGDHMTPCLNATERKNSATSLRDAVINYIENETRAHRAISALDEVRIAPANPQ</sequence>
<dbReference type="SUPFAM" id="SSF55816">
    <property type="entry name" value="5'-nucleotidase (syn. UDP-sugar hydrolase), C-terminal domain"/>
    <property type="match status" value="1"/>
</dbReference>
<dbReference type="PROSITE" id="PS51257">
    <property type="entry name" value="PROKAR_LIPOPROTEIN"/>
    <property type="match status" value="1"/>
</dbReference>
<proteinExistence type="predicted"/>
<dbReference type="GO" id="GO:0016787">
    <property type="term" value="F:hydrolase activity"/>
    <property type="evidence" value="ECO:0007669"/>
    <property type="project" value="InterPro"/>
</dbReference>
<feature type="domain" description="5'-Nucleotidase C-terminal" evidence="2">
    <location>
        <begin position="68"/>
        <end position="208"/>
    </location>
</feature>
<comment type="caution">
    <text evidence="3">The sequence shown here is derived from an EMBL/GenBank/DDBJ whole genome shotgun (WGS) entry which is preliminary data.</text>
</comment>